<gene>
    <name evidence="2" type="ORF">EHO57_08345</name>
    <name evidence="3" type="ORF">EHQ53_15105</name>
</gene>
<reference evidence="4 5" key="2">
    <citation type="journal article" date="2019" name="PLoS Negl. Trop. Dis.">
        <title>Revisiting the worldwide diversity of Leptospira species in the environment.</title>
        <authorList>
            <person name="Vincent A.T."/>
            <person name="Schiettekatte O."/>
            <person name="Bourhy P."/>
            <person name="Veyrier F.J."/>
            <person name="Picardeau M."/>
        </authorList>
    </citation>
    <scope>NUCLEOTIDE SEQUENCE [LARGE SCALE GENOMIC DNA]</scope>
    <source>
        <strain evidence="4">201702690</strain>
        <strain evidence="2 5">SSW18</strain>
    </source>
</reference>
<evidence type="ECO:0000313" key="4">
    <source>
        <dbReference type="Proteomes" id="UP000297273"/>
    </source>
</evidence>
<dbReference type="EMBL" id="RQGC01000012">
    <property type="protein sequence ID" value="TGL39538.1"/>
    <property type="molecule type" value="Genomic_DNA"/>
</dbReference>
<dbReference type="Pfam" id="PF13643">
    <property type="entry name" value="DUF4145"/>
    <property type="match status" value="1"/>
</dbReference>
<proteinExistence type="predicted"/>
<organism evidence="2 5">
    <name type="scientific">Leptospira langatensis</name>
    <dbReference type="NCBI Taxonomy" id="2484983"/>
    <lineage>
        <taxon>Bacteria</taxon>
        <taxon>Pseudomonadati</taxon>
        <taxon>Spirochaetota</taxon>
        <taxon>Spirochaetia</taxon>
        <taxon>Leptospirales</taxon>
        <taxon>Leptospiraceae</taxon>
        <taxon>Leptospira</taxon>
    </lineage>
</organism>
<evidence type="ECO:0000313" key="5">
    <source>
        <dbReference type="Proteomes" id="UP000297946"/>
    </source>
</evidence>
<protein>
    <submittedName>
        <fullName evidence="2">DUF4145 domain-containing protein</fullName>
    </submittedName>
</protein>
<comment type="caution">
    <text evidence="2">The sequence shown here is derived from an EMBL/GenBank/DDBJ whole genome shotgun (WGS) entry which is preliminary data.</text>
</comment>
<dbReference type="OrthoDB" id="1417974at2"/>
<evidence type="ECO:0000313" key="3">
    <source>
        <dbReference type="EMBL" id="TGL39538.1"/>
    </source>
</evidence>
<feature type="domain" description="DUF4145" evidence="1">
    <location>
        <begin position="100"/>
        <end position="178"/>
    </location>
</feature>
<dbReference type="RefSeq" id="WP_135646600.1">
    <property type="nucleotide sequence ID" value="NZ_RQER01000005.1"/>
</dbReference>
<name>A0A5F1ZS14_9LEPT</name>
<keyword evidence="4" id="KW-1185">Reference proteome</keyword>
<dbReference type="Proteomes" id="UP000297946">
    <property type="component" value="Unassembled WGS sequence"/>
</dbReference>
<accession>A0A5F1ZS14</accession>
<evidence type="ECO:0000313" key="2">
    <source>
        <dbReference type="EMBL" id="TGK01802.1"/>
    </source>
</evidence>
<dbReference type="InterPro" id="IPR025285">
    <property type="entry name" value="DUF4145"/>
</dbReference>
<evidence type="ECO:0000259" key="1">
    <source>
        <dbReference type="Pfam" id="PF13643"/>
    </source>
</evidence>
<reference evidence="3" key="1">
    <citation type="submission" date="2018-10" db="EMBL/GenBank/DDBJ databases">
        <authorList>
            <person name="Vincent A.T."/>
            <person name="Schiettekatte O."/>
            <person name="Bourhy P."/>
            <person name="Veyrier F.J."/>
            <person name="Picardeau M."/>
        </authorList>
    </citation>
    <scope>NUCLEOTIDE SEQUENCE</scope>
    <source>
        <strain evidence="3">201702690</strain>
    </source>
</reference>
<dbReference type="AlphaFoldDB" id="A0A5F1ZS14"/>
<dbReference type="Proteomes" id="UP000297273">
    <property type="component" value="Unassembled WGS sequence"/>
</dbReference>
<dbReference type="EMBL" id="RQER01000005">
    <property type="protein sequence ID" value="TGK01802.1"/>
    <property type="molecule type" value="Genomic_DNA"/>
</dbReference>
<sequence>MLANLDLERCPHCNINKPNLQRINLYQTISSDHRIRRDWVNYQCSRCGGIVLGEGRTGVRTPNEKTFIEAIYPDNSLTLSDFIPVRAKEYLKQAIDSIVAPSGSIVLSASSVDAMLKSKEYKDGSLYSRIDQAAKDHLITKEMANWAHEIRLHSNEERHSDEEQELPNEEEAKKCIEFALALAEFLFVLPSRIEKGRNTKGEKPN</sequence>